<evidence type="ECO:0000313" key="2">
    <source>
        <dbReference type="Proteomes" id="UP000016638"/>
    </source>
</evidence>
<sequence>MFLSLELSKGIITDRVLHFAGFGFDGVGINTSISKSFRKILMSHIELFCNLST</sequence>
<keyword evidence="2" id="KW-1185">Reference proteome</keyword>
<comment type="caution">
    <text evidence="1">The sequence shown here is derived from an EMBL/GenBank/DDBJ whole genome shotgun (WGS) entry which is preliminary data.</text>
</comment>
<organism evidence="1 2">
    <name type="scientific">Olsenella profusa F0195</name>
    <dbReference type="NCBI Taxonomy" id="1125712"/>
    <lineage>
        <taxon>Bacteria</taxon>
        <taxon>Bacillati</taxon>
        <taxon>Actinomycetota</taxon>
        <taxon>Coriobacteriia</taxon>
        <taxon>Coriobacteriales</taxon>
        <taxon>Atopobiaceae</taxon>
        <taxon>Olsenella</taxon>
    </lineage>
</organism>
<protein>
    <submittedName>
        <fullName evidence="1">Uncharacterized protein</fullName>
    </submittedName>
</protein>
<evidence type="ECO:0000313" key="1">
    <source>
        <dbReference type="EMBL" id="ERL08273.1"/>
    </source>
</evidence>
<accession>U2TQA9</accession>
<name>U2TQA9_9ACTN</name>
<dbReference type="Proteomes" id="UP000016638">
    <property type="component" value="Unassembled WGS sequence"/>
</dbReference>
<dbReference type="AlphaFoldDB" id="U2TQA9"/>
<gene>
    <name evidence="1" type="ORF">HMPREF1316_0111</name>
</gene>
<reference evidence="1 2" key="1">
    <citation type="submission" date="2013-08" db="EMBL/GenBank/DDBJ databases">
        <authorList>
            <person name="Durkin A.S."/>
            <person name="Haft D.R."/>
            <person name="McCorrison J."/>
            <person name="Torralba M."/>
            <person name="Gillis M."/>
            <person name="Haft D.H."/>
            <person name="Methe B."/>
            <person name="Sutton G."/>
            <person name="Nelson K.E."/>
        </authorList>
    </citation>
    <scope>NUCLEOTIDE SEQUENCE [LARGE SCALE GENOMIC DNA]</scope>
    <source>
        <strain evidence="1 2">F0195</strain>
    </source>
</reference>
<dbReference type="EMBL" id="AWEZ01000045">
    <property type="protein sequence ID" value="ERL08273.1"/>
    <property type="molecule type" value="Genomic_DNA"/>
</dbReference>
<proteinExistence type="predicted"/>